<proteinExistence type="predicted"/>
<reference evidence="1 2" key="1">
    <citation type="journal article" date="2014" name="PLoS Genet.">
        <title>Phylogenetically driven sequencing of extremely halophilic archaea reveals strategies for static and dynamic osmo-response.</title>
        <authorList>
            <person name="Becker E.A."/>
            <person name="Seitzer P.M."/>
            <person name="Tritt A."/>
            <person name="Larsen D."/>
            <person name="Krusor M."/>
            <person name="Yao A.I."/>
            <person name="Wu D."/>
            <person name="Madern D."/>
            <person name="Eisen J.A."/>
            <person name="Darling A.E."/>
            <person name="Facciotti M.T."/>
        </authorList>
    </citation>
    <scope>NUCLEOTIDE SEQUENCE [LARGE SCALE GENOMIC DNA]</scope>
    <source>
        <strain evidence="1 2">JCM 12255</strain>
    </source>
</reference>
<dbReference type="Proteomes" id="UP000011602">
    <property type="component" value="Unassembled WGS sequence"/>
</dbReference>
<dbReference type="RefSeq" id="WP_007259457.1">
    <property type="nucleotide sequence ID" value="NZ_AOHZ01000048.1"/>
</dbReference>
<sequence length="83" mass="9144">MGQEITIDEAGKRVIDSDGNEIGVVVDVDTDEDTAYVDPDQEQLAGELKTRLGWGSDAQSKYPLRNDAISTVTENAIQLRNEY</sequence>
<gene>
    <name evidence="1" type="ORF">C493_10882</name>
</gene>
<name>L9X211_9EURY</name>
<dbReference type="OrthoDB" id="229248at2157"/>
<dbReference type="AlphaFoldDB" id="L9X211"/>
<comment type="caution">
    <text evidence="1">The sequence shown here is derived from an EMBL/GenBank/DDBJ whole genome shotgun (WGS) entry which is preliminary data.</text>
</comment>
<keyword evidence="2" id="KW-1185">Reference proteome</keyword>
<protein>
    <recommendedName>
        <fullName evidence="3">PRC-barrel domain-containing protein</fullName>
    </recommendedName>
</protein>
<dbReference type="eggNOG" id="arCOG08931">
    <property type="taxonomic scope" value="Archaea"/>
</dbReference>
<evidence type="ECO:0000313" key="2">
    <source>
        <dbReference type="Proteomes" id="UP000011602"/>
    </source>
</evidence>
<evidence type="ECO:0000313" key="1">
    <source>
        <dbReference type="EMBL" id="ELY55765.1"/>
    </source>
</evidence>
<accession>L9X211</accession>
<evidence type="ECO:0008006" key="3">
    <source>
        <dbReference type="Google" id="ProtNLM"/>
    </source>
</evidence>
<dbReference type="STRING" id="1227499.C493_10882"/>
<dbReference type="EMBL" id="AOHZ01000048">
    <property type="protein sequence ID" value="ELY55765.1"/>
    <property type="molecule type" value="Genomic_DNA"/>
</dbReference>
<organism evidence="1 2">
    <name type="scientific">Natronolimnohabitans innermongolicus JCM 12255</name>
    <dbReference type="NCBI Taxonomy" id="1227499"/>
    <lineage>
        <taxon>Archaea</taxon>
        <taxon>Methanobacteriati</taxon>
        <taxon>Methanobacteriota</taxon>
        <taxon>Stenosarchaea group</taxon>
        <taxon>Halobacteria</taxon>
        <taxon>Halobacteriales</taxon>
        <taxon>Natrialbaceae</taxon>
        <taxon>Natronolimnohabitans</taxon>
    </lineage>
</organism>